<keyword evidence="2" id="KW-1185">Reference proteome</keyword>
<gene>
    <name evidence="1" type="ORF">QFC19_009525</name>
</gene>
<dbReference type="Proteomes" id="UP001241377">
    <property type="component" value="Unassembled WGS sequence"/>
</dbReference>
<organism evidence="1 2">
    <name type="scientific">Naganishia cerealis</name>
    <dbReference type="NCBI Taxonomy" id="610337"/>
    <lineage>
        <taxon>Eukaryota</taxon>
        <taxon>Fungi</taxon>
        <taxon>Dikarya</taxon>
        <taxon>Basidiomycota</taxon>
        <taxon>Agaricomycotina</taxon>
        <taxon>Tremellomycetes</taxon>
        <taxon>Filobasidiales</taxon>
        <taxon>Filobasidiaceae</taxon>
        <taxon>Naganishia</taxon>
    </lineage>
</organism>
<reference evidence="1" key="1">
    <citation type="submission" date="2023-04" db="EMBL/GenBank/DDBJ databases">
        <title>Draft Genome sequencing of Naganishia species isolated from polar environments using Oxford Nanopore Technology.</title>
        <authorList>
            <person name="Leo P."/>
            <person name="Venkateswaran K."/>
        </authorList>
    </citation>
    <scope>NUCLEOTIDE SEQUENCE</scope>
    <source>
        <strain evidence="1">MNA-CCFEE 5261</strain>
    </source>
</reference>
<evidence type="ECO:0000313" key="2">
    <source>
        <dbReference type="Proteomes" id="UP001241377"/>
    </source>
</evidence>
<proteinExistence type="predicted"/>
<accession>A0ACC2UUY5</accession>
<protein>
    <submittedName>
        <fullName evidence="1">Uncharacterized protein</fullName>
    </submittedName>
</protein>
<name>A0ACC2UUY5_9TREE</name>
<dbReference type="EMBL" id="JASBWR010000165">
    <property type="protein sequence ID" value="KAJ9090663.1"/>
    <property type="molecule type" value="Genomic_DNA"/>
</dbReference>
<sequence length="902" mass="99822">MEGLFIEGHLGHGSNSLTNRMDRSRDQGTTPKDSRSSAENPSSSKPKLKEKMSAAPTHSDAQETEGYSRPRTWKDKPGMAKKRKSTKKRQYWEMVEVDDIDDESFEESALSVRDSTSRPKGKSKSKSENGSQRAPINYVISSDADSESESAVETDEEDYEERSKSARTKAKGKGRPKQNLKSPSAKAKKGKKHKNNKKEKKEDKDRAQSQEADIQGLSLSSMENTVYTIDGILSAEYKLSNATGKKSWLYTIKWHGYTIAQTAHEEPIPAEFFGDGEIIEEFWSGVGAKLDVYSTTKTEKGVPVLEPKGKTGERYVASPRSLVKWHIAAYRKYKEESLVFVRRLRRLEKRLENGARLDKKIVTVRGILKKGKEELRAHIADTKREIDINARAARANGEPFDLEEAMEDVSESDIATDYALGETVSTDDDEDYRQVSPARVPTKKRKAIAISLSDSEDLPLTVSRPAPNPASEVVQDTSSGIKLKLPVKASRLEEDRTPKERNLAPWPTKSSGQPKPKLPNSGNNQPSTSLVKEPTSNQDNSLPSASPRNPSERSANELRPKPRKRMKQLVEDSQRTSTGKISVRSLIEGRHPSPSRIQKVTPPTTASPHLEDTMPVTGPANEEQDFVPSASGPLFLDGPEAHAAADSNRRRISWAFGADTPSLDAVRIGRDRYGIPATVSATPNVSALSPPVRSGTQASSRAEDDRQLPSEAARDRSVDLNRPQTLPVGETVPFVKAEPHSPEHKYSGSEGEVEHDLGLDVELDYPGVPEPIVVRDDHRPRPPPETSGVTFHLRFDAPHIGKRTIGKVKLESISDPINLGDPLAMFESLFLGGERELVIDQAITDAGRFLGGQKVNQFARIRPENTESTKEINKLTLLFQNTRQPVSMPERATINRCIELTG</sequence>
<comment type="caution">
    <text evidence="1">The sequence shown here is derived from an EMBL/GenBank/DDBJ whole genome shotgun (WGS) entry which is preliminary data.</text>
</comment>
<evidence type="ECO:0000313" key="1">
    <source>
        <dbReference type="EMBL" id="KAJ9090663.1"/>
    </source>
</evidence>